<dbReference type="EMBL" id="LSMT01000015">
    <property type="protein sequence ID" value="PFX33137.1"/>
    <property type="molecule type" value="Genomic_DNA"/>
</dbReference>
<dbReference type="PANTHER" id="PTHR10342">
    <property type="entry name" value="ARYLSULFATASE"/>
    <property type="match status" value="1"/>
</dbReference>
<dbReference type="GO" id="GO:0046872">
    <property type="term" value="F:metal ion binding"/>
    <property type="evidence" value="ECO:0007669"/>
    <property type="project" value="UniProtKB-KW"/>
</dbReference>
<evidence type="ECO:0000256" key="3">
    <source>
        <dbReference type="ARBA" id="ARBA00022723"/>
    </source>
</evidence>
<dbReference type="Gene3D" id="3.40.720.10">
    <property type="entry name" value="Alkaline Phosphatase, subunit A"/>
    <property type="match status" value="1"/>
</dbReference>
<dbReference type="CDD" id="cd16029">
    <property type="entry name" value="4-S"/>
    <property type="match status" value="1"/>
</dbReference>
<name>A0A2B4SXJ1_STYPI</name>
<feature type="domain" description="Sulfatase N-terminal" evidence="7">
    <location>
        <begin position="2"/>
        <end position="295"/>
    </location>
</feature>
<dbReference type="GO" id="GO:0008484">
    <property type="term" value="F:sulfuric ester hydrolase activity"/>
    <property type="evidence" value="ECO:0007669"/>
    <property type="project" value="InterPro"/>
</dbReference>
<dbReference type="InterPro" id="IPR047115">
    <property type="entry name" value="ARSB"/>
</dbReference>
<comment type="cofactor">
    <cofactor evidence="1">
        <name>Ca(2+)</name>
        <dbReference type="ChEBI" id="CHEBI:29108"/>
    </cofactor>
</comment>
<evidence type="ECO:0000256" key="1">
    <source>
        <dbReference type="ARBA" id="ARBA00001913"/>
    </source>
</evidence>
<evidence type="ECO:0000313" key="9">
    <source>
        <dbReference type="Proteomes" id="UP000225706"/>
    </source>
</evidence>
<dbReference type="PANTHER" id="PTHR10342:SF273">
    <property type="entry name" value="RE14504P"/>
    <property type="match status" value="1"/>
</dbReference>
<keyword evidence="6" id="KW-0325">Glycoprotein</keyword>
<dbReference type="PROSITE" id="PS00149">
    <property type="entry name" value="SULFATASE_2"/>
    <property type="match status" value="1"/>
</dbReference>
<protein>
    <submittedName>
        <fullName evidence="8">Arylsulfatase J</fullName>
    </submittedName>
</protein>
<evidence type="ECO:0000259" key="7">
    <source>
        <dbReference type="Pfam" id="PF00884"/>
    </source>
</evidence>
<comment type="similarity">
    <text evidence="2">Belongs to the sulfatase family.</text>
</comment>
<dbReference type="SUPFAM" id="SSF53649">
    <property type="entry name" value="Alkaline phosphatase-like"/>
    <property type="match status" value="1"/>
</dbReference>
<dbReference type="InterPro" id="IPR024607">
    <property type="entry name" value="Sulfatase_CS"/>
</dbReference>
<reference evidence="9" key="1">
    <citation type="journal article" date="2017" name="bioRxiv">
        <title>Comparative analysis of the genomes of Stylophora pistillata and Acropora digitifera provides evidence for extensive differences between species of corals.</title>
        <authorList>
            <person name="Voolstra C.R."/>
            <person name="Li Y."/>
            <person name="Liew Y.J."/>
            <person name="Baumgarten S."/>
            <person name="Zoccola D."/>
            <person name="Flot J.-F."/>
            <person name="Tambutte S."/>
            <person name="Allemand D."/>
            <person name="Aranda M."/>
        </authorList>
    </citation>
    <scope>NUCLEOTIDE SEQUENCE [LARGE SCALE GENOMIC DNA]</scope>
</reference>
<evidence type="ECO:0000256" key="4">
    <source>
        <dbReference type="ARBA" id="ARBA00022801"/>
    </source>
</evidence>
<proteinExistence type="inferred from homology"/>
<organism evidence="8 9">
    <name type="scientific">Stylophora pistillata</name>
    <name type="common">Smooth cauliflower coral</name>
    <dbReference type="NCBI Taxonomy" id="50429"/>
    <lineage>
        <taxon>Eukaryota</taxon>
        <taxon>Metazoa</taxon>
        <taxon>Cnidaria</taxon>
        <taxon>Anthozoa</taxon>
        <taxon>Hexacorallia</taxon>
        <taxon>Scleractinia</taxon>
        <taxon>Astrocoeniina</taxon>
        <taxon>Pocilloporidae</taxon>
        <taxon>Stylophora</taxon>
    </lineage>
</organism>
<keyword evidence="3" id="KW-0479">Metal-binding</keyword>
<keyword evidence="5" id="KW-0106">Calcium</keyword>
<dbReference type="PROSITE" id="PS00523">
    <property type="entry name" value="SULFATASE_1"/>
    <property type="match status" value="1"/>
</dbReference>
<keyword evidence="9" id="KW-1185">Reference proteome</keyword>
<evidence type="ECO:0000313" key="8">
    <source>
        <dbReference type="EMBL" id="PFX33137.1"/>
    </source>
</evidence>
<dbReference type="Pfam" id="PF00884">
    <property type="entry name" value="Sulfatase"/>
    <property type="match status" value="1"/>
</dbReference>
<dbReference type="InterPro" id="IPR000917">
    <property type="entry name" value="Sulfatase_N"/>
</dbReference>
<comment type="caution">
    <text evidence="8">The sequence shown here is derived from an EMBL/GenBank/DDBJ whole genome shotgun (WGS) entry which is preliminary data.</text>
</comment>
<dbReference type="InterPro" id="IPR017850">
    <property type="entry name" value="Alkaline_phosphatase_core_sf"/>
</dbReference>
<evidence type="ECO:0000256" key="6">
    <source>
        <dbReference type="ARBA" id="ARBA00023180"/>
    </source>
</evidence>
<dbReference type="Gene3D" id="3.30.1120.10">
    <property type="match status" value="1"/>
</dbReference>
<dbReference type="OrthoDB" id="103349at2759"/>
<accession>A0A2B4SXJ1</accession>
<dbReference type="Proteomes" id="UP000225706">
    <property type="component" value="Unassembled WGS sequence"/>
</dbReference>
<evidence type="ECO:0000256" key="2">
    <source>
        <dbReference type="ARBA" id="ARBA00008779"/>
    </source>
</evidence>
<gene>
    <name evidence="8" type="primary">ARSJ</name>
    <name evidence="8" type="ORF">AWC38_SpisGene1991</name>
</gene>
<dbReference type="AlphaFoldDB" id="A0A2B4SXJ1"/>
<sequence>MIVADDLGWDDVGFHGSSQIPTPHMDELANTGVILNSYYVSPICTPTRASFMTGKYPVNLGLQHGTIFGTQPFGLPLNETTTPQYLKTMGYTTRGVGKWHLGFFEKEYIPTSRGFDSFYGYWTGKTDYWTHKSYEDYWGLDLRDNLKPVKNESGHYNTELFTTLAEKLINEHNVSKPLFLYIAHQAVHSGNIEEPLQAPQRLVDKFPDFQSDERRTYAAMVASLDESVGKISTALKTKGMFENSVIVFTTDNGGAPAGFDRSQGCNYPFKGGKDTLWEGGIRGVAFVHSTLISNKGRVLHNIDPIRQFAAIRVNQYKLVVNQDAVFNTTWHPRYEVSGKLGRSNQPHTLPGAIIECGLENTSQKVDCNTNLFPCLFDISKDPCEYRNIAHDNLPVVERLLQRMAEHQKRALPVWMVASAAACLKNSLMSAYVKQVSTILEHIRPKAPSRSHKEQNHRICLQVYLWRQPQKSMEENSKDIDNPVGQDVPLDDLDKQQLTTQQQNRVLIISDNWEKANILVAGPHQRAIGTMELLTSGVGNCECNKT</sequence>
<evidence type="ECO:0000256" key="5">
    <source>
        <dbReference type="ARBA" id="ARBA00022837"/>
    </source>
</evidence>
<dbReference type="STRING" id="50429.A0A2B4SXJ1"/>
<keyword evidence="4" id="KW-0378">Hydrolase</keyword>